<dbReference type="STRING" id="7719.ENSCINP00000009812"/>
<reference evidence="9" key="3">
    <citation type="submission" date="2025-08" db="UniProtKB">
        <authorList>
            <consortium name="Ensembl"/>
        </authorList>
    </citation>
    <scope>IDENTIFICATION</scope>
</reference>
<dbReference type="FunFam" id="1.10.1170.10:FF:000003">
    <property type="entry name" value="E3 ubiquitin-protein ligase XIAP"/>
    <property type="match status" value="1"/>
</dbReference>
<feature type="domain" description="RING-type" evidence="8">
    <location>
        <begin position="666"/>
        <end position="701"/>
    </location>
</feature>
<organism evidence="9 10">
    <name type="scientific">Ciona intestinalis</name>
    <name type="common">Transparent sea squirt</name>
    <name type="synonym">Ascidia intestinalis</name>
    <dbReference type="NCBI Taxonomy" id="7719"/>
    <lineage>
        <taxon>Eukaryota</taxon>
        <taxon>Metazoa</taxon>
        <taxon>Chordata</taxon>
        <taxon>Tunicata</taxon>
        <taxon>Ascidiacea</taxon>
        <taxon>Phlebobranchia</taxon>
        <taxon>Cionidae</taxon>
        <taxon>Ciona</taxon>
    </lineage>
</organism>
<dbReference type="OMA" id="FYYLERE"/>
<dbReference type="InParanoid" id="F6PS87"/>
<dbReference type="GO" id="GO:0061630">
    <property type="term" value="F:ubiquitin protein ligase activity"/>
    <property type="evidence" value="ECO:0000318"/>
    <property type="project" value="GO_Central"/>
</dbReference>
<dbReference type="FunFam" id="1.10.1170.10:FF:000022">
    <property type="entry name" value="Zinc finger protein"/>
    <property type="match status" value="1"/>
</dbReference>
<keyword evidence="2" id="KW-0053">Apoptosis</keyword>
<dbReference type="SMART" id="SM00238">
    <property type="entry name" value="BIR"/>
    <property type="match status" value="3"/>
</dbReference>
<dbReference type="GO" id="GO:0043066">
    <property type="term" value="P:negative regulation of apoptotic process"/>
    <property type="evidence" value="ECO:0000318"/>
    <property type="project" value="GO_Central"/>
</dbReference>
<dbReference type="SUPFAM" id="SSF57924">
    <property type="entry name" value="Inhibitor of apoptosis (IAP) repeat"/>
    <property type="match status" value="3"/>
</dbReference>
<reference evidence="9" key="4">
    <citation type="submission" date="2025-09" db="UniProtKB">
        <authorList>
            <consortium name="Ensembl"/>
        </authorList>
    </citation>
    <scope>IDENTIFICATION</scope>
</reference>
<dbReference type="GO" id="GO:0031398">
    <property type="term" value="P:positive regulation of protein ubiquitination"/>
    <property type="evidence" value="ECO:0000318"/>
    <property type="project" value="GO_Central"/>
</dbReference>
<dbReference type="Gene3D" id="1.10.1170.10">
    <property type="entry name" value="Inhibitor Of Apoptosis Protein (2mihbC-IAP-1), Chain A"/>
    <property type="match status" value="3"/>
</dbReference>
<dbReference type="InterPro" id="IPR001841">
    <property type="entry name" value="Znf_RING"/>
</dbReference>
<dbReference type="CDD" id="cd00022">
    <property type="entry name" value="BIR"/>
    <property type="match status" value="3"/>
</dbReference>
<dbReference type="PANTHER" id="PTHR10044">
    <property type="entry name" value="INHIBITOR OF APOPTOSIS"/>
    <property type="match status" value="1"/>
</dbReference>
<dbReference type="GO" id="GO:0005634">
    <property type="term" value="C:nucleus"/>
    <property type="evidence" value="ECO:0000318"/>
    <property type="project" value="GO_Central"/>
</dbReference>
<dbReference type="InterPro" id="IPR050784">
    <property type="entry name" value="IAP"/>
</dbReference>
<reference evidence="9" key="2">
    <citation type="journal article" date="2008" name="Genome Biol.">
        <title>Improved genome assembly and evidence-based global gene model set for the chordate Ciona intestinalis: new insight into intron and operon populations.</title>
        <authorList>
            <person name="Satou Y."/>
            <person name="Mineta K."/>
            <person name="Ogasawara M."/>
            <person name="Sasakura Y."/>
            <person name="Shoguchi E."/>
            <person name="Ueno K."/>
            <person name="Yamada L."/>
            <person name="Matsumoto J."/>
            <person name="Wasserscheid J."/>
            <person name="Dewar K."/>
            <person name="Wiley G.B."/>
            <person name="Macmil S.L."/>
            <person name="Roe B.A."/>
            <person name="Zeller R.W."/>
            <person name="Hastings K.E."/>
            <person name="Lemaire P."/>
            <person name="Lindquist E."/>
            <person name="Endo T."/>
            <person name="Hotta K."/>
            <person name="Inaba K."/>
        </authorList>
    </citation>
    <scope>NUCLEOTIDE SEQUENCE [LARGE SCALE GENOMIC DNA]</scope>
    <source>
        <strain evidence="9">wild type</strain>
    </source>
</reference>
<reference evidence="10" key="1">
    <citation type="journal article" date="2002" name="Science">
        <title>The draft genome of Ciona intestinalis: insights into chordate and vertebrate origins.</title>
        <authorList>
            <person name="Dehal P."/>
            <person name="Satou Y."/>
            <person name="Campbell R.K."/>
            <person name="Chapman J."/>
            <person name="Degnan B."/>
            <person name="De Tomaso A."/>
            <person name="Davidson B."/>
            <person name="Di Gregorio A."/>
            <person name="Gelpke M."/>
            <person name="Goodstein D.M."/>
            <person name="Harafuji N."/>
            <person name="Hastings K.E."/>
            <person name="Ho I."/>
            <person name="Hotta K."/>
            <person name="Huang W."/>
            <person name="Kawashima T."/>
            <person name="Lemaire P."/>
            <person name="Martinez D."/>
            <person name="Meinertzhagen I.A."/>
            <person name="Necula S."/>
            <person name="Nonaka M."/>
            <person name="Putnam N."/>
            <person name="Rash S."/>
            <person name="Saiga H."/>
            <person name="Satake M."/>
            <person name="Terry A."/>
            <person name="Yamada L."/>
            <person name="Wang H.G."/>
            <person name="Awazu S."/>
            <person name="Azumi K."/>
            <person name="Boore J."/>
            <person name="Branno M."/>
            <person name="Chin-Bow S."/>
            <person name="DeSantis R."/>
            <person name="Doyle S."/>
            <person name="Francino P."/>
            <person name="Keys D.N."/>
            <person name="Haga S."/>
            <person name="Hayashi H."/>
            <person name="Hino K."/>
            <person name="Imai K.S."/>
            <person name="Inaba K."/>
            <person name="Kano S."/>
            <person name="Kobayashi K."/>
            <person name="Kobayashi M."/>
            <person name="Lee B.I."/>
            <person name="Makabe K.W."/>
            <person name="Manohar C."/>
            <person name="Matassi G."/>
            <person name="Medina M."/>
            <person name="Mochizuki Y."/>
            <person name="Mount S."/>
            <person name="Morishita T."/>
            <person name="Miura S."/>
            <person name="Nakayama A."/>
            <person name="Nishizaka S."/>
            <person name="Nomoto H."/>
            <person name="Ohta F."/>
            <person name="Oishi K."/>
            <person name="Rigoutsos I."/>
            <person name="Sano M."/>
            <person name="Sasaki A."/>
            <person name="Sasakura Y."/>
            <person name="Shoguchi E."/>
            <person name="Shin-i T."/>
            <person name="Spagnuolo A."/>
            <person name="Stainier D."/>
            <person name="Suzuki M.M."/>
            <person name="Tassy O."/>
            <person name="Takatori N."/>
            <person name="Tokuoka M."/>
            <person name="Yagi K."/>
            <person name="Yoshizaki F."/>
            <person name="Wada S."/>
            <person name="Zhang C."/>
            <person name="Hyatt P.D."/>
            <person name="Larimer F."/>
            <person name="Detter C."/>
            <person name="Doggett N."/>
            <person name="Glavina T."/>
            <person name="Hawkins T."/>
            <person name="Richardson P."/>
            <person name="Lucas S."/>
            <person name="Kohara Y."/>
            <person name="Levine M."/>
            <person name="Satoh N."/>
            <person name="Rokhsar D.S."/>
        </authorList>
    </citation>
    <scope>NUCLEOTIDE SEQUENCE [LARGE SCALE GENOMIC DNA]</scope>
</reference>
<evidence type="ECO:0000256" key="2">
    <source>
        <dbReference type="ARBA" id="ARBA00022703"/>
    </source>
</evidence>
<dbReference type="InterPro" id="IPR001370">
    <property type="entry name" value="BIR_rpt"/>
</dbReference>
<dbReference type="Proteomes" id="UP000008144">
    <property type="component" value="Chromosome 12"/>
</dbReference>
<keyword evidence="5" id="KW-0862">Zinc</keyword>
<dbReference type="GO" id="GO:0008270">
    <property type="term" value="F:zinc ion binding"/>
    <property type="evidence" value="ECO:0007669"/>
    <property type="project" value="UniProtKB-KW"/>
</dbReference>
<feature type="region of interest" description="Disordered" evidence="7">
    <location>
        <begin position="621"/>
        <end position="646"/>
    </location>
</feature>
<accession>F6PS87</accession>
<protein>
    <recommendedName>
        <fullName evidence="8">RING-type domain-containing protein</fullName>
    </recommendedName>
</protein>
<dbReference type="InterPro" id="IPR013083">
    <property type="entry name" value="Znf_RING/FYVE/PHD"/>
</dbReference>
<evidence type="ECO:0000256" key="4">
    <source>
        <dbReference type="ARBA" id="ARBA00022771"/>
    </source>
</evidence>
<dbReference type="PROSITE" id="PS50089">
    <property type="entry name" value="ZF_RING_2"/>
    <property type="match status" value="1"/>
</dbReference>
<dbReference type="AlphaFoldDB" id="F6PS87"/>
<dbReference type="HOGENOM" id="CLU_016347_1_1_1"/>
<dbReference type="Pfam" id="PF00653">
    <property type="entry name" value="BIR"/>
    <property type="match status" value="3"/>
</dbReference>
<keyword evidence="3" id="KW-0479">Metal-binding</keyword>
<feature type="region of interest" description="Disordered" evidence="7">
    <location>
        <begin position="540"/>
        <end position="560"/>
    </location>
</feature>
<feature type="compositionally biased region" description="Acidic residues" evidence="7">
    <location>
        <begin position="625"/>
        <end position="635"/>
    </location>
</feature>
<feature type="region of interest" description="Disordered" evidence="7">
    <location>
        <begin position="395"/>
        <end position="425"/>
    </location>
</feature>
<evidence type="ECO:0000256" key="6">
    <source>
        <dbReference type="PROSITE-ProRule" id="PRU00175"/>
    </source>
</evidence>
<dbReference type="FunFam" id="3.30.40.10:FF:000184">
    <property type="entry name" value="Baculoviral IAP repeat containing 2"/>
    <property type="match status" value="1"/>
</dbReference>
<dbReference type="FunFam" id="1.10.1170.10:FF:000002">
    <property type="entry name" value="Baculoviral IAP repeat containing 7"/>
    <property type="match status" value="1"/>
</dbReference>
<dbReference type="GO" id="GO:0051726">
    <property type="term" value="P:regulation of cell cycle"/>
    <property type="evidence" value="ECO:0000318"/>
    <property type="project" value="GO_Central"/>
</dbReference>
<dbReference type="CDD" id="cd16713">
    <property type="entry name" value="RING-HC_BIRC2_3_7"/>
    <property type="match status" value="1"/>
</dbReference>
<dbReference type="EMBL" id="EAAA01001061">
    <property type="status" value="NOT_ANNOTATED_CDS"/>
    <property type="molecule type" value="Genomic_DNA"/>
</dbReference>
<comment type="similarity">
    <text evidence="1">Belongs to the IAP family.</text>
</comment>
<keyword evidence="10" id="KW-1185">Reference proteome</keyword>
<dbReference type="FunCoup" id="F6PS87">
    <property type="interactions" value="502"/>
</dbReference>
<keyword evidence="4 6" id="KW-0863">Zinc-finger</keyword>
<sequence length="713" mass="81551">PIKSALVAFSAITNLTTEGFTKFLQYCSIRTEFNLPFKFCCFLLNPDNFTLLTSMQQEVNGSRKAKVENNRRKLLRTLRNMLKNQNGSKSQQFLAECVELSGNAVLKTKTQTNDELKGKRPKCRAFTPVNIEADGQVYDRPRDPPGQRSFYIPPGDAAMESYRLSTFMKYPQDTPVNPRHLAAAGFHYTGYKDRVKCFCCGLCVENWVSGDEIKSKKWHRNNCELVNGNGSGNQPIAVNHKHILNTTFFRHFFPIPKWNQKIHGGKFETLKYNNRSGNNAPMQTAKYVEPVKSATSYQRIELATIASPYHEQLVRSLDLRKESDRSKTYENWPAQNRTVYASDLARSGFFYLGNLDRVQCFSCGGVLRNWNYGDNITAEHTRHFPHCRMVQGTETRNVASPAQPNPQTTRTSTQEPPDPTESEKLELSEMFPCQYPVNPHMRNQDMRLATFDQRWQQRALQAKPAQISKAGFFFLGDRDRVKCWYCNGGLQNWDPNDEPWTEHAKWFPTCEFLIRSKGPDFVHAMVSKYPNLPRPILRGPFDVPPSIRRNSESTAPPPIMDHKKEMAEMKTKVKKHMESEEAKSVLEMGFGRKELEKVIKKKLKKDGKMFKSVVSIIDAMNDGTDSSDDEMEADEPQTQTPMSISDLDLSPSMLARVAELEEERKCKVCLDKMADIVFIPCGHLCTCIECASALNKCPICRKRIEKSIRTYLN</sequence>
<dbReference type="Gene3D" id="3.30.40.10">
    <property type="entry name" value="Zinc/RING finger domain, C3HC4 (zinc finger)"/>
    <property type="match status" value="1"/>
</dbReference>
<dbReference type="Gene3D" id="1.10.8.10">
    <property type="entry name" value="DNA helicase RuvA subunit, C-terminal domain"/>
    <property type="match status" value="1"/>
</dbReference>
<evidence type="ECO:0000256" key="1">
    <source>
        <dbReference type="ARBA" id="ARBA00006672"/>
    </source>
</evidence>
<dbReference type="GO" id="GO:0043027">
    <property type="term" value="F:cysteine-type endopeptidase inhibitor activity involved in apoptotic process"/>
    <property type="evidence" value="ECO:0000318"/>
    <property type="project" value="GO_Central"/>
</dbReference>
<evidence type="ECO:0000256" key="3">
    <source>
        <dbReference type="ARBA" id="ARBA00022723"/>
    </source>
</evidence>
<dbReference type="Pfam" id="PF13920">
    <property type="entry name" value="zf-C3HC4_3"/>
    <property type="match status" value="1"/>
</dbReference>
<evidence type="ECO:0000256" key="5">
    <source>
        <dbReference type="ARBA" id="ARBA00022833"/>
    </source>
</evidence>
<dbReference type="GO" id="GO:0006915">
    <property type="term" value="P:apoptotic process"/>
    <property type="evidence" value="ECO:0007669"/>
    <property type="project" value="UniProtKB-KW"/>
</dbReference>
<dbReference type="GO" id="GO:0005737">
    <property type="term" value="C:cytoplasm"/>
    <property type="evidence" value="ECO:0000318"/>
    <property type="project" value="GO_Central"/>
</dbReference>
<feature type="compositionally biased region" description="Polar residues" evidence="7">
    <location>
        <begin position="395"/>
        <end position="415"/>
    </location>
</feature>
<dbReference type="PROSITE" id="PS50143">
    <property type="entry name" value="BIR_REPEAT_2"/>
    <property type="match status" value="3"/>
</dbReference>
<evidence type="ECO:0000259" key="8">
    <source>
        <dbReference type="PROSITE" id="PS50089"/>
    </source>
</evidence>
<name>F6PS87_CIOIN</name>
<proteinExistence type="inferred from homology"/>
<evidence type="ECO:0000313" key="9">
    <source>
        <dbReference type="Ensembl" id="ENSCINP00000009812.3"/>
    </source>
</evidence>
<dbReference type="FunFam" id="1.10.1170.10:FF:000024">
    <property type="entry name" value="baculoviral IAP repeat-containing protein 3"/>
    <property type="match status" value="1"/>
</dbReference>
<evidence type="ECO:0000313" key="10">
    <source>
        <dbReference type="Proteomes" id="UP000008144"/>
    </source>
</evidence>
<dbReference type="PANTHER" id="PTHR10044:SF139">
    <property type="entry name" value="DEATH-ASSOCIATED INHIBITOR OF APOPTOSIS 2"/>
    <property type="match status" value="1"/>
</dbReference>
<evidence type="ECO:0000256" key="7">
    <source>
        <dbReference type="SAM" id="MobiDB-lite"/>
    </source>
</evidence>
<dbReference type="Ensembl" id="ENSCINT00000009812.3">
    <property type="protein sequence ID" value="ENSCINP00000009812.3"/>
    <property type="gene ID" value="ENSCING00000004738.3"/>
</dbReference>
<dbReference type="SMART" id="SM00184">
    <property type="entry name" value="RING"/>
    <property type="match status" value="1"/>
</dbReference>
<dbReference type="GeneTree" id="ENSGT00940000164164"/>